<name>A0A0L6U7A0_9BASI</name>
<protein>
    <submittedName>
        <fullName evidence="1">Uncharacterized protein</fullName>
    </submittedName>
</protein>
<dbReference type="AlphaFoldDB" id="A0A0L6U7A0"/>
<sequence>MHLVLQYFSIHLTGPIPHFQLLCCALNHNPPICIGFIQGLSHFVCLEFKDQLLFPAARVLKNWRDSSIFQAKGWEAKYSRCFDILKR</sequence>
<dbReference type="EMBL" id="LAVV01014849">
    <property type="protein sequence ID" value="KNZ44379.1"/>
    <property type="molecule type" value="Genomic_DNA"/>
</dbReference>
<dbReference type="VEuPathDB" id="FungiDB:VP01_921g1"/>
<accession>A0A0L6U7A0</accession>
<evidence type="ECO:0000313" key="2">
    <source>
        <dbReference type="Proteomes" id="UP000037035"/>
    </source>
</evidence>
<comment type="caution">
    <text evidence="1">The sequence shown here is derived from an EMBL/GenBank/DDBJ whole genome shotgun (WGS) entry which is preliminary data.</text>
</comment>
<proteinExistence type="predicted"/>
<evidence type="ECO:0000313" key="1">
    <source>
        <dbReference type="EMBL" id="KNZ44379.1"/>
    </source>
</evidence>
<keyword evidence="2" id="KW-1185">Reference proteome</keyword>
<dbReference type="Proteomes" id="UP000037035">
    <property type="component" value="Unassembled WGS sequence"/>
</dbReference>
<gene>
    <name evidence="1" type="ORF">VP01_921g1</name>
</gene>
<organism evidence="1 2">
    <name type="scientific">Puccinia sorghi</name>
    <dbReference type="NCBI Taxonomy" id="27349"/>
    <lineage>
        <taxon>Eukaryota</taxon>
        <taxon>Fungi</taxon>
        <taxon>Dikarya</taxon>
        <taxon>Basidiomycota</taxon>
        <taxon>Pucciniomycotina</taxon>
        <taxon>Pucciniomycetes</taxon>
        <taxon>Pucciniales</taxon>
        <taxon>Pucciniaceae</taxon>
        <taxon>Puccinia</taxon>
    </lineage>
</organism>
<reference evidence="1 2" key="1">
    <citation type="submission" date="2015-08" db="EMBL/GenBank/DDBJ databases">
        <title>Next Generation Sequencing and Analysis of the Genome of Puccinia sorghi L Schw, the Causal Agent of Maize Common Rust.</title>
        <authorList>
            <person name="Rochi L."/>
            <person name="Burguener G."/>
            <person name="Darino M."/>
            <person name="Turjanski A."/>
            <person name="Kreff E."/>
            <person name="Dieguez M.J."/>
            <person name="Sacco F."/>
        </authorList>
    </citation>
    <scope>NUCLEOTIDE SEQUENCE [LARGE SCALE GENOMIC DNA]</scope>
    <source>
        <strain evidence="1 2">RO10H11247</strain>
    </source>
</reference>